<dbReference type="EMBL" id="QKLP01000003">
    <property type="protein sequence ID" value="PYF43601.1"/>
    <property type="molecule type" value="Genomic_DNA"/>
</dbReference>
<feature type="compositionally biased region" description="Basic and acidic residues" evidence="2">
    <location>
        <begin position="37"/>
        <end position="46"/>
    </location>
</feature>
<dbReference type="AlphaFoldDB" id="A0A318U8L7"/>
<reference evidence="4 5" key="1">
    <citation type="submission" date="2018-06" db="EMBL/GenBank/DDBJ databases">
        <title>Genomic Encyclopedia of Archaeal and Bacterial Type Strains, Phase II (KMG-II): from individual species to whole genera.</title>
        <authorList>
            <person name="Goeker M."/>
        </authorList>
    </citation>
    <scope>NUCLEOTIDE SEQUENCE [LARGE SCALE GENOMIC DNA]</scope>
    <source>
        <strain evidence="4 5">ATCC 29103</strain>
    </source>
</reference>
<evidence type="ECO:0000256" key="1">
    <source>
        <dbReference type="SAM" id="Coils"/>
    </source>
</evidence>
<feature type="compositionally biased region" description="Basic and acidic residues" evidence="2">
    <location>
        <begin position="68"/>
        <end position="106"/>
    </location>
</feature>
<dbReference type="Proteomes" id="UP000247715">
    <property type="component" value="Unassembled WGS sequence"/>
</dbReference>
<comment type="caution">
    <text evidence="4">The sequence shown here is derived from an EMBL/GenBank/DDBJ whole genome shotgun (WGS) entry which is preliminary data.</text>
</comment>
<proteinExistence type="predicted"/>
<evidence type="ECO:0000256" key="2">
    <source>
        <dbReference type="SAM" id="MobiDB-lite"/>
    </source>
</evidence>
<feature type="region of interest" description="Disordered" evidence="2">
    <location>
        <begin position="37"/>
        <end position="123"/>
    </location>
</feature>
<organism evidence="4 5">
    <name type="scientific">Metamycoplasma alkalescens</name>
    <dbReference type="NCBI Taxonomy" id="45363"/>
    <lineage>
        <taxon>Bacteria</taxon>
        <taxon>Bacillati</taxon>
        <taxon>Mycoplasmatota</taxon>
        <taxon>Mycoplasmoidales</taxon>
        <taxon>Metamycoplasmataceae</taxon>
        <taxon>Metamycoplasma</taxon>
    </lineage>
</organism>
<gene>
    <name evidence="4" type="ORF">BCF88_10325</name>
</gene>
<evidence type="ECO:0000313" key="5">
    <source>
        <dbReference type="Proteomes" id="UP000247715"/>
    </source>
</evidence>
<feature type="signal peptide" evidence="3">
    <location>
        <begin position="1"/>
        <end position="18"/>
    </location>
</feature>
<keyword evidence="1" id="KW-0175">Coiled coil</keyword>
<keyword evidence="3" id="KW-0732">Signal</keyword>
<accession>A0A318U8L7</accession>
<name>A0A318U8L7_9BACT</name>
<feature type="chain" id="PRO_5016451648" description="Lipoprotein" evidence="3">
    <location>
        <begin position="19"/>
        <end position="346"/>
    </location>
</feature>
<evidence type="ECO:0000313" key="4">
    <source>
        <dbReference type="EMBL" id="PYF43601.1"/>
    </source>
</evidence>
<feature type="coiled-coil region" evidence="1">
    <location>
        <begin position="131"/>
        <end position="242"/>
    </location>
</feature>
<sequence length="346" mass="40568">MSFLFFATLSLGSLPLIAASCENVSKKRFRNDKNLANDLESNKEDSSFSSSNEQKNDDLSKKKNPNNEVKDSNKNDESISNNEKPKTHDDLDSNKEENTPKKEMVNDHNPLLNAKDDEKSNIENQKLKISKRSVEEKINQSLKKVEANNEEIKNILKNIEKEKNNLDLDFLVSIIDHSFDEFETILNLKNIENLEEFKKQIEEIKEKLSYLLELFFEFKNNYSKIEKEIGALKEKINKLANLFKNNDLKPKFEVFNYFINQIFECILKRINNLKLHLQKYSELSSKRNQLLKEISSYSNSFSHGWNLFFYPGSYGQKYNFLINEANKLKNQIDSEINNIDKFDFLK</sequence>
<evidence type="ECO:0000256" key="3">
    <source>
        <dbReference type="SAM" id="SignalP"/>
    </source>
</evidence>
<protein>
    <recommendedName>
        <fullName evidence="6">Lipoprotein</fullName>
    </recommendedName>
</protein>
<evidence type="ECO:0008006" key="6">
    <source>
        <dbReference type="Google" id="ProtNLM"/>
    </source>
</evidence>